<protein>
    <submittedName>
        <fullName evidence="2">Uncharacterized protein</fullName>
    </submittedName>
</protein>
<feature type="signal peptide" evidence="1">
    <location>
        <begin position="1"/>
        <end position="22"/>
    </location>
</feature>
<evidence type="ECO:0000313" key="3">
    <source>
        <dbReference type="Proteomes" id="UP000694892"/>
    </source>
</evidence>
<gene>
    <name evidence="2" type="ORF">XELAEV_18019774mg</name>
</gene>
<dbReference type="EMBL" id="CM004471">
    <property type="protein sequence ID" value="OCT86080.1"/>
    <property type="molecule type" value="Genomic_DNA"/>
</dbReference>
<accession>A0A974D7H8</accession>
<reference evidence="3" key="1">
    <citation type="journal article" date="2016" name="Nature">
        <title>Genome evolution in the allotetraploid frog Xenopus laevis.</title>
        <authorList>
            <person name="Session A.M."/>
            <person name="Uno Y."/>
            <person name="Kwon T."/>
            <person name="Chapman J.A."/>
            <person name="Toyoda A."/>
            <person name="Takahashi S."/>
            <person name="Fukui A."/>
            <person name="Hikosaka A."/>
            <person name="Suzuki A."/>
            <person name="Kondo M."/>
            <person name="van Heeringen S.J."/>
            <person name="Quigley I."/>
            <person name="Heinz S."/>
            <person name="Ogino H."/>
            <person name="Ochi H."/>
            <person name="Hellsten U."/>
            <person name="Lyons J.B."/>
            <person name="Simakov O."/>
            <person name="Putnam N."/>
            <person name="Stites J."/>
            <person name="Kuroki Y."/>
            <person name="Tanaka T."/>
            <person name="Michiue T."/>
            <person name="Watanabe M."/>
            <person name="Bogdanovic O."/>
            <person name="Lister R."/>
            <person name="Georgiou G."/>
            <person name="Paranjpe S.S."/>
            <person name="van Kruijsbergen I."/>
            <person name="Shu S."/>
            <person name="Carlson J."/>
            <person name="Kinoshita T."/>
            <person name="Ohta Y."/>
            <person name="Mawaribuchi S."/>
            <person name="Jenkins J."/>
            <person name="Grimwood J."/>
            <person name="Schmutz J."/>
            <person name="Mitros T."/>
            <person name="Mozaffari S.V."/>
            <person name="Suzuki Y."/>
            <person name="Haramoto Y."/>
            <person name="Yamamoto T.S."/>
            <person name="Takagi C."/>
            <person name="Heald R."/>
            <person name="Miller K."/>
            <person name="Haudenschild C."/>
            <person name="Kitzman J."/>
            <person name="Nakayama T."/>
            <person name="Izutsu Y."/>
            <person name="Robert J."/>
            <person name="Fortriede J."/>
            <person name="Burns K."/>
            <person name="Lotay V."/>
            <person name="Karimi K."/>
            <person name="Yasuoka Y."/>
            <person name="Dichmann D.S."/>
            <person name="Flajnik M.F."/>
            <person name="Houston D.W."/>
            <person name="Shendure J."/>
            <person name="DuPasquier L."/>
            <person name="Vize P.D."/>
            <person name="Zorn A.M."/>
            <person name="Ito M."/>
            <person name="Marcotte E.M."/>
            <person name="Wallingford J.B."/>
            <person name="Ito Y."/>
            <person name="Asashima M."/>
            <person name="Ueno N."/>
            <person name="Matsuda Y."/>
            <person name="Veenstra G.J."/>
            <person name="Fujiyama A."/>
            <person name="Harland R.M."/>
            <person name="Taira M."/>
            <person name="Rokhsar D.S."/>
        </authorList>
    </citation>
    <scope>NUCLEOTIDE SEQUENCE [LARGE SCALE GENOMIC DNA]</scope>
    <source>
        <strain evidence="3">J</strain>
    </source>
</reference>
<organism evidence="2 3">
    <name type="scientific">Xenopus laevis</name>
    <name type="common">African clawed frog</name>
    <dbReference type="NCBI Taxonomy" id="8355"/>
    <lineage>
        <taxon>Eukaryota</taxon>
        <taxon>Metazoa</taxon>
        <taxon>Chordata</taxon>
        <taxon>Craniata</taxon>
        <taxon>Vertebrata</taxon>
        <taxon>Euteleostomi</taxon>
        <taxon>Amphibia</taxon>
        <taxon>Batrachia</taxon>
        <taxon>Anura</taxon>
        <taxon>Pipoidea</taxon>
        <taxon>Pipidae</taxon>
        <taxon>Xenopodinae</taxon>
        <taxon>Xenopus</taxon>
        <taxon>Xenopus</taxon>
    </lineage>
</organism>
<dbReference type="Proteomes" id="UP000694892">
    <property type="component" value="Chromosome 3S"/>
</dbReference>
<evidence type="ECO:0000313" key="2">
    <source>
        <dbReference type="EMBL" id="OCT86080.1"/>
    </source>
</evidence>
<evidence type="ECO:0000256" key="1">
    <source>
        <dbReference type="SAM" id="SignalP"/>
    </source>
</evidence>
<feature type="chain" id="PRO_5036902512" evidence="1">
    <location>
        <begin position="23"/>
        <end position="173"/>
    </location>
</feature>
<proteinExistence type="predicted"/>
<dbReference type="AlphaFoldDB" id="A0A974D7H8"/>
<sequence>MKLWHLLWAAILVVELSLVTRAGDRRDSHKLPTRNTRILLRMAITPGGQFRVTKSGVVTTGEGWGMNSWIKPVGGAEGHKDTVTATGEGTLLKMKNSGNKHPLKGYGMFNTDMHSCDGIFASSCTKPSDCDGCLGLFNCQIPQGKCNLKSVTRRPAQFLDSLQIVLEDNMEKR</sequence>
<name>A0A974D7H8_XENLA</name>
<keyword evidence="1" id="KW-0732">Signal</keyword>